<comment type="caution">
    <text evidence="1">The sequence shown here is derived from an EMBL/GenBank/DDBJ whole genome shotgun (WGS) entry which is preliminary data.</text>
</comment>
<reference evidence="1" key="1">
    <citation type="submission" date="2019-03" db="EMBL/GenBank/DDBJ databases">
        <title>Long read genome sequence of the mycoparasitic Pythium oligandrum ATCC 38472 isolated from sugarbeet rhizosphere.</title>
        <authorList>
            <person name="Gaulin E."/>
        </authorList>
    </citation>
    <scope>NUCLEOTIDE SEQUENCE</scope>
    <source>
        <strain evidence="1">ATCC 38472_TT</strain>
    </source>
</reference>
<dbReference type="AlphaFoldDB" id="A0A8K1FEL5"/>
<organism evidence="1 2">
    <name type="scientific">Pythium oligandrum</name>
    <name type="common">Mycoparasitic fungus</name>
    <dbReference type="NCBI Taxonomy" id="41045"/>
    <lineage>
        <taxon>Eukaryota</taxon>
        <taxon>Sar</taxon>
        <taxon>Stramenopiles</taxon>
        <taxon>Oomycota</taxon>
        <taxon>Peronosporomycetes</taxon>
        <taxon>Pythiales</taxon>
        <taxon>Pythiaceae</taxon>
        <taxon>Pythium</taxon>
    </lineage>
</organism>
<name>A0A8K1FEL5_PYTOL</name>
<proteinExistence type="predicted"/>
<evidence type="ECO:0000313" key="2">
    <source>
        <dbReference type="Proteomes" id="UP000794436"/>
    </source>
</evidence>
<sequence>MAEGPHLGHRLPWRSLAQVAKRLAMGHFKNFWWPNDHLELYAAKNKLKEEEKAVDHFSQCLADAIKEFAETDPTSYEDKEKYDPSHPDTDWDVEYSYSIGAYVGYYDSLIQGYIELNILLLDPDTWKHVVLRENGKWSRAMQLMCGFTDGRHPKWLADHLRPIFDEHGYLKPVTADVVEIMREHAKLIFRCLYSIGPTNSMLNWKNVKCSHGLEYFAYQTYWSG</sequence>
<dbReference type="OrthoDB" id="98643at2759"/>
<keyword evidence="2" id="KW-1185">Reference proteome</keyword>
<gene>
    <name evidence="1" type="ORF">Poli38472_000717</name>
</gene>
<dbReference type="Proteomes" id="UP000794436">
    <property type="component" value="Unassembled WGS sequence"/>
</dbReference>
<evidence type="ECO:0000313" key="1">
    <source>
        <dbReference type="EMBL" id="TMW60675.1"/>
    </source>
</evidence>
<accession>A0A8K1FEL5</accession>
<dbReference type="EMBL" id="SPLM01000108">
    <property type="protein sequence ID" value="TMW60675.1"/>
    <property type="molecule type" value="Genomic_DNA"/>
</dbReference>
<protein>
    <submittedName>
        <fullName evidence="1">Uncharacterized protein</fullName>
    </submittedName>
</protein>